<name>A0A1R3K9N2_9ROSI</name>
<gene>
    <name evidence="1" type="ORF">COLO4_10232</name>
</gene>
<comment type="caution">
    <text evidence="1">The sequence shown here is derived from an EMBL/GenBank/DDBJ whole genome shotgun (WGS) entry which is preliminary data.</text>
</comment>
<dbReference type="EMBL" id="AWUE01014429">
    <property type="protein sequence ID" value="OMP03749.1"/>
    <property type="molecule type" value="Genomic_DNA"/>
</dbReference>
<keyword evidence="2" id="KW-1185">Reference proteome</keyword>
<proteinExistence type="predicted"/>
<sequence>MAFHGGGIGVVPLETRQVIKPDLTFLLFL</sequence>
<dbReference type="Proteomes" id="UP000187203">
    <property type="component" value="Unassembled WGS sequence"/>
</dbReference>
<reference evidence="2" key="1">
    <citation type="submission" date="2013-09" db="EMBL/GenBank/DDBJ databases">
        <title>Corchorus olitorius genome sequencing.</title>
        <authorList>
            <person name="Alam M."/>
            <person name="Haque M.S."/>
            <person name="Islam M.S."/>
            <person name="Emdad E.M."/>
            <person name="Islam M.M."/>
            <person name="Ahmed B."/>
            <person name="Halim A."/>
            <person name="Hossen Q.M.M."/>
            <person name="Hossain M.Z."/>
            <person name="Ahmed R."/>
            <person name="Khan M.M."/>
            <person name="Islam R."/>
            <person name="Rashid M.M."/>
            <person name="Khan S.A."/>
            <person name="Rahman M.S."/>
            <person name="Alam M."/>
            <person name="Yahiya A.S."/>
            <person name="Khan M.S."/>
            <person name="Azam M.S."/>
            <person name="Haque T."/>
            <person name="Lashkar M.Z.H."/>
            <person name="Akhand A.I."/>
            <person name="Morshed G."/>
            <person name="Roy S."/>
            <person name="Uddin K.S."/>
            <person name="Rabeya T."/>
            <person name="Hossain A.S."/>
            <person name="Chowdhury A."/>
            <person name="Snigdha A.R."/>
            <person name="Mortoza M.S."/>
            <person name="Matin S.A."/>
            <person name="Hoque S.M.E."/>
            <person name="Islam M.K."/>
            <person name="Roy D.K."/>
            <person name="Haider R."/>
            <person name="Moosa M.M."/>
            <person name="Elias S.M."/>
            <person name="Hasan A.M."/>
            <person name="Jahan S."/>
            <person name="Shafiuddin M."/>
            <person name="Mahmood N."/>
            <person name="Shommy N.S."/>
        </authorList>
    </citation>
    <scope>NUCLEOTIDE SEQUENCE [LARGE SCALE GENOMIC DNA]</scope>
    <source>
        <strain evidence="2">cv. O-4</strain>
    </source>
</reference>
<evidence type="ECO:0000313" key="1">
    <source>
        <dbReference type="EMBL" id="OMP03749.1"/>
    </source>
</evidence>
<dbReference type="AlphaFoldDB" id="A0A1R3K9N2"/>
<accession>A0A1R3K9N2</accession>
<organism evidence="1 2">
    <name type="scientific">Corchorus olitorius</name>
    <dbReference type="NCBI Taxonomy" id="93759"/>
    <lineage>
        <taxon>Eukaryota</taxon>
        <taxon>Viridiplantae</taxon>
        <taxon>Streptophyta</taxon>
        <taxon>Embryophyta</taxon>
        <taxon>Tracheophyta</taxon>
        <taxon>Spermatophyta</taxon>
        <taxon>Magnoliopsida</taxon>
        <taxon>eudicotyledons</taxon>
        <taxon>Gunneridae</taxon>
        <taxon>Pentapetalae</taxon>
        <taxon>rosids</taxon>
        <taxon>malvids</taxon>
        <taxon>Malvales</taxon>
        <taxon>Malvaceae</taxon>
        <taxon>Grewioideae</taxon>
        <taxon>Apeibeae</taxon>
        <taxon>Corchorus</taxon>
    </lineage>
</organism>
<protein>
    <submittedName>
        <fullName evidence="1">Uncharacterized protein</fullName>
    </submittedName>
</protein>
<evidence type="ECO:0000313" key="2">
    <source>
        <dbReference type="Proteomes" id="UP000187203"/>
    </source>
</evidence>